<reference evidence="1 2" key="1">
    <citation type="submission" date="2021-06" db="EMBL/GenBank/DDBJ databases">
        <authorList>
            <person name="Palmer J.M."/>
        </authorList>
    </citation>
    <scope>NUCLEOTIDE SEQUENCE [LARGE SCALE GENOMIC DNA]</scope>
    <source>
        <strain evidence="2">if_2019</strain>
        <tissue evidence="1">Muscle</tissue>
    </source>
</reference>
<organism evidence="1 2">
    <name type="scientific">Ilyodon furcidens</name>
    <name type="common">goldbreast splitfin</name>
    <dbReference type="NCBI Taxonomy" id="33524"/>
    <lineage>
        <taxon>Eukaryota</taxon>
        <taxon>Metazoa</taxon>
        <taxon>Chordata</taxon>
        <taxon>Craniata</taxon>
        <taxon>Vertebrata</taxon>
        <taxon>Euteleostomi</taxon>
        <taxon>Actinopterygii</taxon>
        <taxon>Neopterygii</taxon>
        <taxon>Teleostei</taxon>
        <taxon>Neoteleostei</taxon>
        <taxon>Acanthomorphata</taxon>
        <taxon>Ovalentaria</taxon>
        <taxon>Atherinomorphae</taxon>
        <taxon>Cyprinodontiformes</taxon>
        <taxon>Goodeidae</taxon>
        <taxon>Ilyodon</taxon>
    </lineage>
</organism>
<gene>
    <name evidence="1" type="ORF">ILYODFUR_039067</name>
</gene>
<proteinExistence type="predicted"/>
<sequence>MSRTTRTFASSGFPISLMKTLQFVVHVDWIFFCLLRNRAFLAMSAFFLVRGSLMNTSDPFSNLPCFSRADLCFRLLNLMIAGVVRNSVPLKYSVPPVSGARTAHCSQRVISISNKKV</sequence>
<keyword evidence="2" id="KW-1185">Reference proteome</keyword>
<protein>
    <submittedName>
        <fullName evidence="1">Uncharacterized protein</fullName>
    </submittedName>
</protein>
<dbReference type="EMBL" id="JAHRIQ010103658">
    <property type="protein sequence ID" value="MEQ2254063.1"/>
    <property type="molecule type" value="Genomic_DNA"/>
</dbReference>
<evidence type="ECO:0000313" key="1">
    <source>
        <dbReference type="EMBL" id="MEQ2254063.1"/>
    </source>
</evidence>
<comment type="caution">
    <text evidence="1">The sequence shown here is derived from an EMBL/GenBank/DDBJ whole genome shotgun (WGS) entry which is preliminary data.</text>
</comment>
<dbReference type="Proteomes" id="UP001482620">
    <property type="component" value="Unassembled WGS sequence"/>
</dbReference>
<name>A0ABV0VBI4_9TELE</name>
<accession>A0ABV0VBI4</accession>
<evidence type="ECO:0000313" key="2">
    <source>
        <dbReference type="Proteomes" id="UP001482620"/>
    </source>
</evidence>